<gene>
    <name evidence="2" type="ORF">CPELLU_LOCUS13388</name>
</gene>
<sequence>MNANRFLVHKKKISPDLNTIKLEQKDPDKLSRKDEIDTISNEKNEHDEDNEENKDNG</sequence>
<accession>A0A9N9ICK7</accession>
<dbReference type="AlphaFoldDB" id="A0A9N9ICK7"/>
<name>A0A9N9ICK7_9GLOM</name>
<evidence type="ECO:0000313" key="3">
    <source>
        <dbReference type="Proteomes" id="UP000789759"/>
    </source>
</evidence>
<feature type="non-terminal residue" evidence="2">
    <location>
        <position position="1"/>
    </location>
</feature>
<feature type="region of interest" description="Disordered" evidence="1">
    <location>
        <begin position="18"/>
        <end position="57"/>
    </location>
</feature>
<feature type="compositionally biased region" description="Acidic residues" evidence="1">
    <location>
        <begin position="47"/>
        <end position="57"/>
    </location>
</feature>
<dbReference type="EMBL" id="CAJVQA010014152">
    <property type="protein sequence ID" value="CAG8729312.1"/>
    <property type="molecule type" value="Genomic_DNA"/>
</dbReference>
<dbReference type="Proteomes" id="UP000789759">
    <property type="component" value="Unassembled WGS sequence"/>
</dbReference>
<evidence type="ECO:0000256" key="1">
    <source>
        <dbReference type="SAM" id="MobiDB-lite"/>
    </source>
</evidence>
<evidence type="ECO:0000313" key="2">
    <source>
        <dbReference type="EMBL" id="CAG8729312.1"/>
    </source>
</evidence>
<feature type="compositionally biased region" description="Basic and acidic residues" evidence="1">
    <location>
        <begin position="22"/>
        <end position="46"/>
    </location>
</feature>
<organism evidence="2 3">
    <name type="scientific">Cetraspora pellucida</name>
    <dbReference type="NCBI Taxonomy" id="1433469"/>
    <lineage>
        <taxon>Eukaryota</taxon>
        <taxon>Fungi</taxon>
        <taxon>Fungi incertae sedis</taxon>
        <taxon>Mucoromycota</taxon>
        <taxon>Glomeromycotina</taxon>
        <taxon>Glomeromycetes</taxon>
        <taxon>Diversisporales</taxon>
        <taxon>Gigasporaceae</taxon>
        <taxon>Cetraspora</taxon>
    </lineage>
</organism>
<proteinExistence type="predicted"/>
<keyword evidence="3" id="KW-1185">Reference proteome</keyword>
<protein>
    <submittedName>
        <fullName evidence="2">22255_t:CDS:1</fullName>
    </submittedName>
</protein>
<reference evidence="2" key="1">
    <citation type="submission" date="2021-06" db="EMBL/GenBank/DDBJ databases">
        <authorList>
            <person name="Kallberg Y."/>
            <person name="Tangrot J."/>
            <person name="Rosling A."/>
        </authorList>
    </citation>
    <scope>NUCLEOTIDE SEQUENCE</scope>
    <source>
        <strain evidence="2">FL966</strain>
    </source>
</reference>
<comment type="caution">
    <text evidence="2">The sequence shown here is derived from an EMBL/GenBank/DDBJ whole genome shotgun (WGS) entry which is preliminary data.</text>
</comment>